<evidence type="ECO:0000313" key="4">
    <source>
        <dbReference type="Proteomes" id="UP000011083"/>
    </source>
</evidence>
<feature type="compositionally biased region" description="Acidic residues" evidence="1">
    <location>
        <begin position="482"/>
        <end position="494"/>
    </location>
</feature>
<dbReference type="Pfam" id="PF06957">
    <property type="entry name" value="COPI_C"/>
    <property type="match status" value="1"/>
</dbReference>
<dbReference type="OrthoDB" id="3295at2759"/>
<feature type="compositionally biased region" description="Low complexity" evidence="1">
    <location>
        <begin position="88"/>
        <end position="97"/>
    </location>
</feature>
<evidence type="ECO:0000259" key="2">
    <source>
        <dbReference type="Pfam" id="PF06957"/>
    </source>
</evidence>
<dbReference type="EMBL" id="KB007933">
    <property type="protein sequence ID" value="ELR19236.1"/>
    <property type="molecule type" value="Genomic_DNA"/>
</dbReference>
<sequence>MPVMEIRAAPATPGPAASITSNPSTPSISPTKEEIASPAEKGTGSGPLRRKRTGSKKDSEKAAPFGLSVSETSMDQSPSRDSGSHAVTPTSSPMSPTATLEKKKSRTLFSLGKKGKKKEDKKDETLEKEDKKNEVDEELQQAHHKDKEHHSKEKEHHHNKEKEKEKESKEKEEDKEARKRSGSFRGWVTRKGRKGDKDDEDGGDTKEQGKESENEDEPGESGEVGADWRAIMATKRSVLIILDNLTDETIMRRGAGKLSSGNWGRYPPAIVPPHGVVDFGAYGTTLKGTKGRCIYTIDGYDSTFIFQWSNSKVGTPEVRCVQNPKEFKVEARGRIEKSAEVTFSIFLASGPKPKRTEDPPADGNHPTPNGASLAHGAPPSFPVFDNLLDDAEVQAVETFVLSQTNASFGSSPREGNTPAPTPPTSDGFPNMATGSHFDQSSEGTHQPFAGSGRAHQPVNPFLDPSNPFAQPAASAATPDWTAEADDDDWGEDEQPTSPAPKLKFSIKSKDEVASDADSTPAVFKLSSPPPAASGSKQTRRRGGTPIQERKEAGAPASGGGGGGGLVFRHTGPENKGESTTPVTARAARLVQRKTGPSGTGSKLKRDGLGDSRGAVAIERKEPADQPRNSEATQKDVLFEVGRNDPPAVTTAPTPAATPVGQDSAALSAAAPSGISQQQSAPLSAASPAPAMSAAQADSVIRQASNMMLTCGTRMQSGQFREAFLDAESALDLLRSVPDVNAVLKPLKICIDYKLAILLLMEIDTFSKYPQQTPEEATVIKQRVAVLAKHLATLRLTPQHAAIAVRMAISKSVDAHNYGVASSLLQLVLSRNPPDAANLNEKLHLCKQQDETNAMPTINNPFCCQDLQTLRLVESTDRVSACPVCGSHYAASAVGAGDRCPLCSFAAVVIR</sequence>
<dbReference type="GO" id="GO:0006886">
    <property type="term" value="P:intracellular protein transport"/>
    <property type="evidence" value="ECO:0007669"/>
    <property type="project" value="InterPro"/>
</dbReference>
<dbReference type="AlphaFoldDB" id="L8H460"/>
<feature type="compositionally biased region" description="Low complexity" evidence="1">
    <location>
        <begin position="675"/>
        <end position="686"/>
    </location>
</feature>
<feature type="domain" description="Coatomer alpha subunit C-terminal" evidence="2">
    <location>
        <begin position="734"/>
        <end position="907"/>
    </location>
</feature>
<feature type="compositionally biased region" description="Basic and acidic residues" evidence="1">
    <location>
        <begin position="117"/>
        <end position="179"/>
    </location>
</feature>
<dbReference type="InterPro" id="IPR010714">
    <property type="entry name" value="Coatomer_asu_C"/>
</dbReference>
<feature type="compositionally biased region" description="Basic and acidic residues" evidence="1">
    <location>
        <begin position="203"/>
        <end position="212"/>
    </location>
</feature>
<dbReference type="GO" id="GO:0005198">
    <property type="term" value="F:structural molecule activity"/>
    <property type="evidence" value="ECO:0007669"/>
    <property type="project" value="InterPro"/>
</dbReference>
<dbReference type="GeneID" id="14920010"/>
<dbReference type="GO" id="GO:0030126">
    <property type="term" value="C:COPI vesicle coat"/>
    <property type="evidence" value="ECO:0007669"/>
    <property type="project" value="InterPro"/>
</dbReference>
<feature type="region of interest" description="Disordered" evidence="1">
    <location>
        <begin position="1"/>
        <end position="226"/>
    </location>
</feature>
<name>L8H460_ACACF</name>
<feature type="compositionally biased region" description="Polar residues" evidence="1">
    <location>
        <begin position="405"/>
        <end position="414"/>
    </location>
</feature>
<keyword evidence="4" id="KW-1185">Reference proteome</keyword>
<feature type="compositionally biased region" description="Low complexity" evidence="1">
    <location>
        <begin position="15"/>
        <end position="30"/>
    </location>
</feature>
<feature type="compositionally biased region" description="Basic residues" evidence="1">
    <location>
        <begin position="180"/>
        <end position="194"/>
    </location>
</feature>
<feature type="compositionally biased region" description="Polar residues" evidence="1">
    <location>
        <begin position="432"/>
        <end position="444"/>
    </location>
</feature>
<dbReference type="Gene3D" id="2.60.270.50">
    <property type="match status" value="1"/>
</dbReference>
<gene>
    <name evidence="3" type="ORF">ACA1_264070</name>
</gene>
<feature type="compositionally biased region" description="Gly residues" evidence="1">
    <location>
        <begin position="556"/>
        <end position="565"/>
    </location>
</feature>
<feature type="region of interest" description="Disordered" evidence="1">
    <location>
        <begin position="346"/>
        <end position="378"/>
    </location>
</feature>
<feature type="region of interest" description="Disordered" evidence="1">
    <location>
        <begin position="405"/>
        <end position="686"/>
    </location>
</feature>
<dbReference type="RefSeq" id="XP_004341321.1">
    <property type="nucleotide sequence ID" value="XM_004341273.1"/>
</dbReference>
<dbReference type="KEGG" id="acan:ACA1_264070"/>
<organism evidence="3 4">
    <name type="scientific">Acanthamoeba castellanii (strain ATCC 30010 / Neff)</name>
    <dbReference type="NCBI Taxonomy" id="1257118"/>
    <lineage>
        <taxon>Eukaryota</taxon>
        <taxon>Amoebozoa</taxon>
        <taxon>Discosea</taxon>
        <taxon>Longamoebia</taxon>
        <taxon>Centramoebida</taxon>
        <taxon>Acanthamoebidae</taxon>
        <taxon>Acanthamoeba</taxon>
    </lineage>
</organism>
<evidence type="ECO:0000256" key="1">
    <source>
        <dbReference type="SAM" id="MobiDB-lite"/>
    </source>
</evidence>
<dbReference type="Proteomes" id="UP000011083">
    <property type="component" value="Unassembled WGS sequence"/>
</dbReference>
<proteinExistence type="predicted"/>
<dbReference type="VEuPathDB" id="AmoebaDB:ACA1_264070"/>
<evidence type="ECO:0000313" key="3">
    <source>
        <dbReference type="EMBL" id="ELR19236.1"/>
    </source>
</evidence>
<accession>L8H460</accession>
<protein>
    <recommendedName>
        <fullName evidence="2">Coatomer alpha subunit C-terminal domain-containing protein</fullName>
    </recommendedName>
</protein>
<dbReference type="GO" id="GO:0016192">
    <property type="term" value="P:vesicle-mediated transport"/>
    <property type="evidence" value="ECO:0007669"/>
    <property type="project" value="InterPro"/>
</dbReference>
<feature type="compositionally biased region" description="Low complexity" evidence="1">
    <location>
        <begin position="645"/>
        <end position="659"/>
    </location>
</feature>
<reference evidence="3 4" key="1">
    <citation type="journal article" date="2013" name="Genome Biol.">
        <title>Genome of Acanthamoeba castellanii highlights extensive lateral gene transfer and early evolution of tyrosine kinase signaling.</title>
        <authorList>
            <person name="Clarke M."/>
            <person name="Lohan A.J."/>
            <person name="Liu B."/>
            <person name="Lagkouvardos I."/>
            <person name="Roy S."/>
            <person name="Zafar N."/>
            <person name="Bertelli C."/>
            <person name="Schilde C."/>
            <person name="Kianianmomeni A."/>
            <person name="Burglin T.R."/>
            <person name="Frech C."/>
            <person name="Turcotte B."/>
            <person name="Kopec K.O."/>
            <person name="Synnott J.M."/>
            <person name="Choo C."/>
            <person name="Paponov I."/>
            <person name="Finkler A."/>
            <person name="Soon Heng Tan C."/>
            <person name="Hutchins A.P."/>
            <person name="Weinmeier T."/>
            <person name="Rattei T."/>
            <person name="Chu J.S."/>
            <person name="Gimenez G."/>
            <person name="Irimia M."/>
            <person name="Rigden D.J."/>
            <person name="Fitzpatrick D.A."/>
            <person name="Lorenzo-Morales J."/>
            <person name="Bateman A."/>
            <person name="Chiu C.H."/>
            <person name="Tang P."/>
            <person name="Hegemann P."/>
            <person name="Fromm H."/>
            <person name="Raoult D."/>
            <person name="Greub G."/>
            <person name="Miranda-Saavedra D."/>
            <person name="Chen N."/>
            <person name="Nash P."/>
            <person name="Ginger M.L."/>
            <person name="Horn M."/>
            <person name="Schaap P."/>
            <person name="Caler L."/>
            <person name="Loftus B."/>
        </authorList>
    </citation>
    <scope>NUCLEOTIDE SEQUENCE [LARGE SCALE GENOMIC DNA]</scope>
    <source>
        <strain evidence="3 4">Neff</strain>
    </source>
</reference>
<feature type="compositionally biased region" description="Polar residues" evidence="1">
    <location>
        <begin position="69"/>
        <end position="87"/>
    </location>
</feature>